<organism evidence="3 4">
    <name type="scientific">Paenibacillus albus</name>
    <dbReference type="NCBI Taxonomy" id="2495582"/>
    <lineage>
        <taxon>Bacteria</taxon>
        <taxon>Bacillati</taxon>
        <taxon>Bacillota</taxon>
        <taxon>Bacilli</taxon>
        <taxon>Bacillales</taxon>
        <taxon>Paenibacillaceae</taxon>
        <taxon>Paenibacillus</taxon>
    </lineage>
</organism>
<evidence type="ECO:0000313" key="4">
    <source>
        <dbReference type="Proteomes" id="UP000272528"/>
    </source>
</evidence>
<dbReference type="InterPro" id="IPR013974">
    <property type="entry name" value="SAF"/>
</dbReference>
<sequence length="109" mass="11874">MEHRIESGADALYMDERDHVATALRDMTAGETIQYRNSEGLRGVTLVDPIPFGHKVAIVAVEEGMDVRKYGEVIGRAVKSIVVGQHVHVHNIEGIRGRGDLGTKEAAAQ</sequence>
<dbReference type="GO" id="GO:0016829">
    <property type="term" value="F:lyase activity"/>
    <property type="evidence" value="ECO:0007669"/>
    <property type="project" value="UniProtKB-KW"/>
</dbReference>
<dbReference type="AlphaFoldDB" id="A0A3Q8X5S5"/>
<dbReference type="GO" id="GO:0019698">
    <property type="term" value="P:D-galacturonate catabolic process"/>
    <property type="evidence" value="ECO:0007669"/>
    <property type="project" value="TreeGrafter"/>
</dbReference>
<accession>A0A3Q8X5S5</accession>
<dbReference type="Pfam" id="PF08666">
    <property type="entry name" value="SAF"/>
    <property type="match status" value="1"/>
</dbReference>
<evidence type="ECO:0000256" key="1">
    <source>
        <dbReference type="ARBA" id="ARBA00023239"/>
    </source>
</evidence>
<keyword evidence="4" id="KW-1185">Reference proteome</keyword>
<dbReference type="CDD" id="cd11613">
    <property type="entry name" value="SAF_AH_GD"/>
    <property type="match status" value="1"/>
</dbReference>
<reference evidence="4" key="1">
    <citation type="submission" date="2018-12" db="EMBL/GenBank/DDBJ databases">
        <title>Genome sequence of Peanibacillus sp.</title>
        <authorList>
            <person name="Subramani G."/>
            <person name="Srinivasan S."/>
            <person name="Kim M.K."/>
        </authorList>
    </citation>
    <scope>NUCLEOTIDE SEQUENCE [LARGE SCALE GENOMIC DNA]</scope>
    <source>
        <strain evidence="4">18JY67-1</strain>
    </source>
</reference>
<dbReference type="Proteomes" id="UP000272528">
    <property type="component" value="Chromosome"/>
</dbReference>
<gene>
    <name evidence="3" type="ORF">EJC50_12000</name>
</gene>
<dbReference type="InterPro" id="IPR052172">
    <property type="entry name" value="UxaA_altronate/galactarate_dh"/>
</dbReference>
<evidence type="ECO:0000259" key="2">
    <source>
        <dbReference type="SMART" id="SM00858"/>
    </source>
</evidence>
<dbReference type="InterPro" id="IPR044144">
    <property type="entry name" value="SAF_UxaA/GarD"/>
</dbReference>
<dbReference type="SMART" id="SM00858">
    <property type="entry name" value="SAF"/>
    <property type="match status" value="1"/>
</dbReference>
<feature type="domain" description="SAF" evidence="2">
    <location>
        <begin position="18"/>
        <end position="93"/>
    </location>
</feature>
<dbReference type="EMBL" id="CP034437">
    <property type="protein sequence ID" value="AZN40286.1"/>
    <property type="molecule type" value="Genomic_DNA"/>
</dbReference>
<dbReference type="RefSeq" id="WP_126015517.1">
    <property type="nucleotide sequence ID" value="NZ_CP034437.1"/>
</dbReference>
<keyword evidence="1" id="KW-0456">Lyase</keyword>
<evidence type="ECO:0000313" key="3">
    <source>
        <dbReference type="EMBL" id="AZN40286.1"/>
    </source>
</evidence>
<proteinExistence type="predicted"/>
<dbReference type="PANTHER" id="PTHR30536">
    <property type="entry name" value="ALTRONATE/GALACTARATE DEHYDRATASE"/>
    <property type="match status" value="1"/>
</dbReference>
<dbReference type="PANTHER" id="PTHR30536:SF5">
    <property type="entry name" value="ALTRONATE DEHYDRATASE"/>
    <property type="match status" value="1"/>
</dbReference>
<dbReference type="OrthoDB" id="9804574at2"/>
<name>A0A3Q8X5S5_9BACL</name>
<protein>
    <submittedName>
        <fullName evidence="3">D-galactarate dehydratase</fullName>
    </submittedName>
</protein>
<dbReference type="Gene3D" id="2.30.130.110">
    <property type="match status" value="1"/>
</dbReference>
<dbReference type="KEGG" id="palb:EJC50_12000"/>